<evidence type="ECO:0000256" key="1">
    <source>
        <dbReference type="ARBA" id="ARBA00006745"/>
    </source>
</evidence>
<dbReference type="Proteomes" id="UP000235116">
    <property type="component" value="Chromosome"/>
</dbReference>
<evidence type="ECO:0000259" key="6">
    <source>
        <dbReference type="Pfam" id="PF01979"/>
    </source>
</evidence>
<evidence type="ECO:0000256" key="2">
    <source>
        <dbReference type="ARBA" id="ARBA00022723"/>
    </source>
</evidence>
<comment type="cofactor">
    <cofactor evidence="5">
        <name>Zn(2+)</name>
        <dbReference type="ChEBI" id="CHEBI:29105"/>
    </cofactor>
    <text evidence="5">Binds 1 zinc ion per subunit.</text>
</comment>
<keyword evidence="2 5" id="KW-0479">Metal-binding</keyword>
<dbReference type="Gene3D" id="3.20.20.140">
    <property type="entry name" value="Metal-dependent hydrolases"/>
    <property type="match status" value="1"/>
</dbReference>
<comment type="similarity">
    <text evidence="1">Belongs to the metallo-dependent hydrolases superfamily. ATZ/TRZ family.</text>
</comment>
<comment type="catalytic activity">
    <reaction evidence="5">
        <text>S-adenosyl-L-homocysteine + H2O + H(+) = S-inosyl-L-homocysteine + NH4(+)</text>
        <dbReference type="Rhea" id="RHEA:20716"/>
        <dbReference type="ChEBI" id="CHEBI:15377"/>
        <dbReference type="ChEBI" id="CHEBI:15378"/>
        <dbReference type="ChEBI" id="CHEBI:28938"/>
        <dbReference type="ChEBI" id="CHEBI:57856"/>
        <dbReference type="ChEBI" id="CHEBI:57985"/>
        <dbReference type="EC" id="3.5.4.28"/>
    </reaction>
</comment>
<evidence type="ECO:0000256" key="5">
    <source>
        <dbReference type="HAMAP-Rule" id="MF_01281"/>
    </source>
</evidence>
<dbReference type="RefSeq" id="WP_101892915.1">
    <property type="nucleotide sequence ID" value="NZ_CP022684.1"/>
</dbReference>
<organism evidence="7 8">
    <name type="scientific">Ketobacter alkanivorans</name>
    <dbReference type="NCBI Taxonomy" id="1917421"/>
    <lineage>
        <taxon>Bacteria</taxon>
        <taxon>Pseudomonadati</taxon>
        <taxon>Pseudomonadota</taxon>
        <taxon>Gammaproteobacteria</taxon>
        <taxon>Pseudomonadales</taxon>
        <taxon>Ketobacteraceae</taxon>
        <taxon>Ketobacter</taxon>
    </lineage>
</organism>
<protein>
    <recommendedName>
        <fullName evidence="5">5-methylthioadenosine/S-adenosylhomocysteine deaminase</fullName>
        <shortName evidence="5">MTA/SAH deaminase</shortName>
        <ecNumber evidence="5">3.5.4.28</ecNumber>
        <ecNumber evidence="5">3.5.4.31</ecNumber>
    </recommendedName>
</protein>
<feature type="binding site" evidence="5">
    <location>
        <position position="313"/>
    </location>
    <ligand>
        <name>substrate</name>
    </ligand>
</feature>
<dbReference type="OrthoDB" id="9787621at2"/>
<dbReference type="EC" id="3.5.4.31" evidence="5"/>
<feature type="binding site" evidence="5">
    <location>
        <position position="76"/>
    </location>
    <ligand>
        <name>Zn(2+)</name>
        <dbReference type="ChEBI" id="CHEBI:29105"/>
    </ligand>
</feature>
<dbReference type="EC" id="3.5.4.28" evidence="5"/>
<comment type="catalytic activity">
    <reaction evidence="5">
        <text>S-methyl-5'-thioadenosine + H2O + H(+) = S-methyl-5'-thioinosine + NH4(+)</text>
        <dbReference type="Rhea" id="RHEA:25025"/>
        <dbReference type="ChEBI" id="CHEBI:15377"/>
        <dbReference type="ChEBI" id="CHEBI:15378"/>
        <dbReference type="ChEBI" id="CHEBI:17509"/>
        <dbReference type="ChEBI" id="CHEBI:28938"/>
        <dbReference type="ChEBI" id="CHEBI:48595"/>
        <dbReference type="EC" id="3.5.4.31"/>
    </reaction>
</comment>
<comment type="caution">
    <text evidence="5">Lacks conserved residue(s) required for the propagation of feature annotation.</text>
</comment>
<feature type="binding site" evidence="5">
    <location>
        <position position="313"/>
    </location>
    <ligand>
        <name>Zn(2+)</name>
        <dbReference type="ChEBI" id="CHEBI:29105"/>
    </ligand>
</feature>
<dbReference type="PANTHER" id="PTHR43794">
    <property type="entry name" value="AMINOHYDROLASE SSNA-RELATED"/>
    <property type="match status" value="1"/>
</dbReference>
<name>A0A2K9LJ91_9GAMM</name>
<dbReference type="HAMAP" id="MF_01281">
    <property type="entry name" value="MTA_SAH_deamin"/>
    <property type="match status" value="1"/>
</dbReference>
<dbReference type="CDD" id="cd01298">
    <property type="entry name" value="ATZ_TRZ_like"/>
    <property type="match status" value="1"/>
</dbReference>
<dbReference type="AlphaFoldDB" id="A0A2K9LJ91"/>
<dbReference type="GO" id="GO:0046872">
    <property type="term" value="F:metal ion binding"/>
    <property type="evidence" value="ECO:0007669"/>
    <property type="project" value="UniProtKB-KW"/>
</dbReference>
<evidence type="ECO:0000313" key="7">
    <source>
        <dbReference type="EMBL" id="AUM11575.1"/>
    </source>
</evidence>
<feature type="binding site" evidence="5">
    <location>
        <position position="105"/>
    </location>
    <ligand>
        <name>substrate</name>
    </ligand>
</feature>
<keyword evidence="3 5" id="KW-0378">Hydrolase</keyword>
<proteinExistence type="inferred from homology"/>
<dbReference type="PANTHER" id="PTHR43794:SF11">
    <property type="entry name" value="AMIDOHYDROLASE-RELATED DOMAIN-CONTAINING PROTEIN"/>
    <property type="match status" value="1"/>
</dbReference>
<dbReference type="InterPro" id="IPR011059">
    <property type="entry name" value="Metal-dep_hydrolase_composite"/>
</dbReference>
<dbReference type="NCBIfam" id="NF006549">
    <property type="entry name" value="PRK09045.1"/>
    <property type="match status" value="1"/>
</dbReference>
<dbReference type="EMBL" id="CP022684">
    <property type="protein sequence ID" value="AUM11575.1"/>
    <property type="molecule type" value="Genomic_DNA"/>
</dbReference>
<dbReference type="FunFam" id="3.20.20.140:FF:000014">
    <property type="entry name" value="5-methylthioadenosine/S-adenosylhomocysteine deaminase"/>
    <property type="match status" value="1"/>
</dbReference>
<evidence type="ECO:0000256" key="3">
    <source>
        <dbReference type="ARBA" id="ARBA00022801"/>
    </source>
</evidence>
<feature type="binding site" evidence="5">
    <location>
        <position position="78"/>
    </location>
    <ligand>
        <name>Zn(2+)</name>
        <dbReference type="ChEBI" id="CHEBI:29105"/>
    </ligand>
</feature>
<dbReference type="Pfam" id="PF01979">
    <property type="entry name" value="Amidohydro_1"/>
    <property type="match status" value="1"/>
</dbReference>
<dbReference type="InterPro" id="IPR023512">
    <property type="entry name" value="Deaminase_MtaD/DadD"/>
</dbReference>
<keyword evidence="4 5" id="KW-0862">Zinc</keyword>
<feature type="binding site" evidence="5">
    <location>
        <position position="228"/>
    </location>
    <ligand>
        <name>substrate</name>
    </ligand>
</feature>
<dbReference type="GO" id="GO:0090614">
    <property type="term" value="F:5'-methylthioadenosine deaminase activity"/>
    <property type="evidence" value="ECO:0007669"/>
    <property type="project" value="UniProtKB-UniRule"/>
</dbReference>
<feature type="domain" description="Amidohydrolase-related" evidence="6">
    <location>
        <begin position="67"/>
        <end position="417"/>
    </location>
</feature>
<gene>
    <name evidence="5" type="primary">mtaD</name>
    <name evidence="7" type="ORF">Kalk_03705</name>
</gene>
<evidence type="ECO:0000256" key="4">
    <source>
        <dbReference type="ARBA" id="ARBA00022833"/>
    </source>
</evidence>
<dbReference type="InterPro" id="IPR032466">
    <property type="entry name" value="Metal_Hydrolase"/>
</dbReference>
<dbReference type="SUPFAM" id="SSF51556">
    <property type="entry name" value="Metallo-dependent hydrolases"/>
    <property type="match status" value="1"/>
</dbReference>
<reference evidence="8" key="1">
    <citation type="submission" date="2017-08" db="EMBL/GenBank/DDBJ databases">
        <title>Direct submision.</title>
        <authorList>
            <person name="Kim S.-J."/>
            <person name="Rhee S.-K."/>
        </authorList>
    </citation>
    <scope>NUCLEOTIDE SEQUENCE [LARGE SCALE GENOMIC DNA]</scope>
    <source>
        <strain evidence="8">GI5</strain>
    </source>
</reference>
<dbReference type="KEGG" id="kak:Kalk_03705"/>
<comment type="similarity">
    <text evidence="5">Belongs to the metallo-dependent hydrolases superfamily. MTA/SAH deaminase family.</text>
</comment>
<feature type="binding site" evidence="5">
    <location>
        <position position="198"/>
    </location>
    <ligand>
        <name>substrate</name>
    </ligand>
</feature>
<dbReference type="GO" id="GO:0050270">
    <property type="term" value="F:S-adenosylhomocysteine deaminase activity"/>
    <property type="evidence" value="ECO:0007669"/>
    <property type="project" value="UniProtKB-UniRule"/>
</dbReference>
<evidence type="ECO:0000313" key="8">
    <source>
        <dbReference type="Proteomes" id="UP000235116"/>
    </source>
</evidence>
<sequence length="451" mass="49288">MPENSTTPENTTVATLINARWVLTMDSKQPFLEHQTIAIDKGRIVAIAPQGSLNLKALETIELPDHVLMPGLINAHGHASMSLFRGLADDLPLMDWLQNHIWPAESRWVDEAFTLEGADLAMAEMIRSGTTCFSDMYFYPNMVAKAAAKANMRCQLSFPILDFPTNWAQNADEYLRKGLQLHDDFRNHPLVRVAFGPHAPYTVSDEPLKKVAAYSVETNMAVQIHLHETAFEVQEAVSNTGQRPIARLHELGLLNPQLQAVHMTQLTDEEIQLLAETGTHVIHCPESNLKLASGFCPVAKLVAAGVNVALGTDGAASNNDLDMFGEMRTAALLAKGVSQDPSAVPASIALQMATINGAKALGIDDLTGSLEIGKAADMIAVHMDDVTCQPHYHLESQLVYATPASQVTDSWIGGKQVMRQRNLTTLDLDAVLSKAKLWKAQIQQADEHPNE</sequence>
<dbReference type="InterPro" id="IPR050287">
    <property type="entry name" value="MTA/SAH_deaminase"/>
</dbReference>
<feature type="binding site" evidence="5">
    <location>
        <position position="225"/>
    </location>
    <ligand>
        <name>Zn(2+)</name>
        <dbReference type="ChEBI" id="CHEBI:29105"/>
    </ligand>
</feature>
<comment type="function">
    <text evidence="5">Catalyzes the deamination of 5-methylthioadenosine and S-adenosyl-L-homocysteine into 5-methylthioinosine and S-inosyl-L-homocysteine, respectively. Is also able to deaminate adenosine.</text>
</comment>
<keyword evidence="8" id="KW-1185">Reference proteome</keyword>
<dbReference type="SUPFAM" id="SSF51338">
    <property type="entry name" value="Composite domain of metallo-dependent hydrolases"/>
    <property type="match status" value="1"/>
</dbReference>
<dbReference type="Gene3D" id="2.30.40.10">
    <property type="entry name" value="Urease, subunit C, domain 1"/>
    <property type="match status" value="1"/>
</dbReference>
<accession>A0A2K9LJ91</accession>
<dbReference type="InterPro" id="IPR006680">
    <property type="entry name" value="Amidohydro-rel"/>
</dbReference>